<sequence>MTYAETDDELKRISYQSRATGEVREFFLYLPEGYRENADVDAGSDKWPVMLFLHGNGERGDGKDELDFVMMHGPLYEAWVQKRDLPFIIISPQLPMYGMDELDYIANRDASDIPRRQADGVPDRQQPSVPDYPMNGVGSPDEMSYPTQGPPDGWYRLEDDLLDILDMVLETYQADPGRVYITGISYGGFGTWYMAENHPGRFAAMAPVVGYGHPDAVSDIAEYRIPVWCFSGGRDAVVEPHYFYPAMNKLQELGHDSIRLTNHEDMGHDVWRRVYAGRDIYDWLLSHSR</sequence>
<organism evidence="4 5">
    <name type="scientific">Natronogracilivirga saccharolytica</name>
    <dbReference type="NCBI Taxonomy" id="2812953"/>
    <lineage>
        <taxon>Bacteria</taxon>
        <taxon>Pseudomonadati</taxon>
        <taxon>Balneolota</taxon>
        <taxon>Balneolia</taxon>
        <taxon>Balneolales</taxon>
        <taxon>Cyclonatronaceae</taxon>
        <taxon>Natronogracilivirga</taxon>
    </lineage>
</organism>
<evidence type="ECO:0000313" key="5">
    <source>
        <dbReference type="Proteomes" id="UP000673975"/>
    </source>
</evidence>
<keyword evidence="5" id="KW-1185">Reference proteome</keyword>
<dbReference type="GO" id="GO:0006508">
    <property type="term" value="P:proteolysis"/>
    <property type="evidence" value="ECO:0007669"/>
    <property type="project" value="InterPro"/>
</dbReference>
<dbReference type="Pfam" id="PF00326">
    <property type="entry name" value="Peptidase_S9"/>
    <property type="match status" value="1"/>
</dbReference>
<feature type="region of interest" description="Disordered" evidence="2">
    <location>
        <begin position="113"/>
        <end position="146"/>
    </location>
</feature>
<protein>
    <submittedName>
        <fullName evidence="4">Prolyl oligopeptidase family serine peptidase</fullName>
    </submittedName>
</protein>
<evidence type="ECO:0000256" key="2">
    <source>
        <dbReference type="SAM" id="MobiDB-lite"/>
    </source>
</evidence>
<gene>
    <name evidence="4" type="ORF">NATSA_05535</name>
</gene>
<dbReference type="PANTHER" id="PTHR43037">
    <property type="entry name" value="UNNAMED PRODUCT-RELATED"/>
    <property type="match status" value="1"/>
</dbReference>
<dbReference type="InterPro" id="IPR050955">
    <property type="entry name" value="Plant_Biomass_Hydrol_Est"/>
</dbReference>
<name>A0A8J7RQK9_9BACT</name>
<dbReference type="Proteomes" id="UP000673975">
    <property type="component" value="Unassembled WGS sequence"/>
</dbReference>
<dbReference type="InterPro" id="IPR001375">
    <property type="entry name" value="Peptidase_S9_cat"/>
</dbReference>
<evidence type="ECO:0000259" key="3">
    <source>
        <dbReference type="Pfam" id="PF00326"/>
    </source>
</evidence>
<comment type="caution">
    <text evidence="4">The sequence shown here is derived from an EMBL/GenBank/DDBJ whole genome shotgun (WGS) entry which is preliminary data.</text>
</comment>
<feature type="compositionally biased region" description="Basic and acidic residues" evidence="2">
    <location>
        <begin position="113"/>
        <end position="122"/>
    </location>
</feature>
<dbReference type="GO" id="GO:0008236">
    <property type="term" value="F:serine-type peptidase activity"/>
    <property type="evidence" value="ECO:0007669"/>
    <property type="project" value="InterPro"/>
</dbReference>
<dbReference type="EMBL" id="JAFIDN010000003">
    <property type="protein sequence ID" value="MBP3192119.1"/>
    <property type="molecule type" value="Genomic_DNA"/>
</dbReference>
<dbReference type="InterPro" id="IPR029058">
    <property type="entry name" value="AB_hydrolase_fold"/>
</dbReference>
<evidence type="ECO:0000313" key="4">
    <source>
        <dbReference type="EMBL" id="MBP3192119.1"/>
    </source>
</evidence>
<dbReference type="PANTHER" id="PTHR43037:SF1">
    <property type="entry name" value="BLL1128 PROTEIN"/>
    <property type="match status" value="1"/>
</dbReference>
<dbReference type="Gene3D" id="3.40.50.1820">
    <property type="entry name" value="alpha/beta hydrolase"/>
    <property type="match status" value="1"/>
</dbReference>
<keyword evidence="1" id="KW-0732">Signal</keyword>
<feature type="domain" description="Peptidase S9 prolyl oligopeptidase catalytic" evidence="3">
    <location>
        <begin position="159"/>
        <end position="210"/>
    </location>
</feature>
<evidence type="ECO:0000256" key="1">
    <source>
        <dbReference type="ARBA" id="ARBA00022729"/>
    </source>
</evidence>
<accession>A0A8J7RQK9</accession>
<dbReference type="SUPFAM" id="SSF53474">
    <property type="entry name" value="alpha/beta-Hydrolases"/>
    <property type="match status" value="1"/>
</dbReference>
<reference evidence="4" key="1">
    <citation type="submission" date="2021-02" db="EMBL/GenBank/DDBJ databases">
        <title>Natronogracilivirga saccharolytica gen. nov. sp. nov. a new anaerobic, haloalkiliphilic carbohydrate-fermenting bacterium from soda lake and proposing of Cyclonatronumiaceae fam. nov. in the phylum Balneolaeota.</title>
        <authorList>
            <person name="Zhilina T.N."/>
            <person name="Sorokin D.Y."/>
            <person name="Zavarzina D.G."/>
            <person name="Toshchakov S.V."/>
            <person name="Kublanov I.V."/>
        </authorList>
    </citation>
    <scope>NUCLEOTIDE SEQUENCE</scope>
    <source>
        <strain evidence="4">Z-1702</strain>
    </source>
</reference>
<dbReference type="AlphaFoldDB" id="A0A8J7RQK9"/>
<proteinExistence type="predicted"/>